<evidence type="ECO:0000313" key="5">
    <source>
        <dbReference type="EMBL" id="QPC45600.1"/>
    </source>
</evidence>
<evidence type="ECO:0000256" key="2">
    <source>
        <dbReference type="ARBA" id="ARBA00023125"/>
    </source>
</evidence>
<keyword evidence="3" id="KW-0804">Transcription</keyword>
<proteinExistence type="predicted"/>
<dbReference type="Gene3D" id="1.10.10.10">
    <property type="entry name" value="Winged helix-like DNA-binding domain superfamily/Winged helix DNA-binding domain"/>
    <property type="match status" value="1"/>
</dbReference>
<dbReference type="PRINTS" id="PR00598">
    <property type="entry name" value="HTHMARR"/>
</dbReference>
<dbReference type="SUPFAM" id="SSF46785">
    <property type="entry name" value="Winged helix' DNA-binding domain"/>
    <property type="match status" value="1"/>
</dbReference>
<dbReference type="KEGG" id="mcui:G8O30_00715"/>
<dbReference type="PANTHER" id="PTHR42756">
    <property type="entry name" value="TRANSCRIPTIONAL REGULATOR, MARR"/>
    <property type="match status" value="1"/>
</dbReference>
<dbReference type="GO" id="GO:0003700">
    <property type="term" value="F:DNA-binding transcription factor activity"/>
    <property type="evidence" value="ECO:0007669"/>
    <property type="project" value="InterPro"/>
</dbReference>
<evidence type="ECO:0000259" key="4">
    <source>
        <dbReference type="PROSITE" id="PS50995"/>
    </source>
</evidence>
<reference evidence="5 6" key="1">
    <citation type="submission" date="2019-07" db="EMBL/GenBank/DDBJ databases">
        <title>Genome sequence of 2 isolates from Red Sea Mangroves.</title>
        <authorList>
            <person name="Sefrji F."/>
            <person name="Michoud G."/>
            <person name="Merlino G."/>
            <person name="Daffonchio D."/>
        </authorList>
    </citation>
    <scope>NUCLEOTIDE SEQUENCE [LARGE SCALE GENOMIC DNA]</scope>
    <source>
        <strain evidence="5 6">R1DC41</strain>
    </source>
</reference>
<dbReference type="Proteomes" id="UP000593626">
    <property type="component" value="Chromosome"/>
</dbReference>
<evidence type="ECO:0000256" key="1">
    <source>
        <dbReference type="ARBA" id="ARBA00023015"/>
    </source>
</evidence>
<keyword evidence="6" id="KW-1185">Reference proteome</keyword>
<keyword evidence="1" id="KW-0805">Transcription regulation</keyword>
<evidence type="ECO:0000256" key="3">
    <source>
        <dbReference type="ARBA" id="ARBA00023163"/>
    </source>
</evidence>
<dbReference type="InterPro" id="IPR000835">
    <property type="entry name" value="HTH_MarR-typ"/>
</dbReference>
<dbReference type="PANTHER" id="PTHR42756:SF1">
    <property type="entry name" value="TRANSCRIPTIONAL REPRESSOR OF EMRAB OPERON"/>
    <property type="match status" value="1"/>
</dbReference>
<name>A0A7S8C8Z1_9BACI</name>
<dbReference type="EMBL" id="CP049742">
    <property type="protein sequence ID" value="QPC45600.1"/>
    <property type="molecule type" value="Genomic_DNA"/>
</dbReference>
<gene>
    <name evidence="5" type="ORF">G8O30_00715</name>
</gene>
<dbReference type="Pfam" id="PF01047">
    <property type="entry name" value="MarR"/>
    <property type="match status" value="1"/>
</dbReference>
<keyword evidence="2" id="KW-0238">DNA-binding</keyword>
<dbReference type="RefSeq" id="WP_239673108.1">
    <property type="nucleotide sequence ID" value="NZ_CP049742.1"/>
</dbReference>
<protein>
    <submittedName>
        <fullName evidence="5">MarR family transcriptional regulator</fullName>
    </submittedName>
</protein>
<dbReference type="GO" id="GO:0003677">
    <property type="term" value="F:DNA binding"/>
    <property type="evidence" value="ECO:0007669"/>
    <property type="project" value="UniProtKB-KW"/>
</dbReference>
<organism evidence="5 6">
    <name type="scientific">Mangrovibacillus cuniculi</name>
    <dbReference type="NCBI Taxonomy" id="2593652"/>
    <lineage>
        <taxon>Bacteria</taxon>
        <taxon>Bacillati</taxon>
        <taxon>Bacillota</taxon>
        <taxon>Bacilli</taxon>
        <taxon>Bacillales</taxon>
        <taxon>Bacillaceae</taxon>
        <taxon>Mangrovibacillus</taxon>
    </lineage>
</organism>
<dbReference type="AlphaFoldDB" id="A0A7S8C8Z1"/>
<dbReference type="InterPro" id="IPR036388">
    <property type="entry name" value="WH-like_DNA-bd_sf"/>
</dbReference>
<sequence length="141" mass="15994">MELKECMNFLLSVSQNKVFKYFSKLLEEHGVTPAQYGVLNCLWKEGQLSPKQIGAMVHLEAPTISGILDKMQKADLIERSIDPTNRRNVLVMATPKSYEMKVDVEAATNHLNNLVLKKLSDEEKDELKKALQTIIQADFES</sequence>
<feature type="domain" description="HTH marR-type" evidence="4">
    <location>
        <begin position="1"/>
        <end position="136"/>
    </location>
</feature>
<accession>A0A7S8C8Z1</accession>
<dbReference type="SMART" id="SM00347">
    <property type="entry name" value="HTH_MARR"/>
    <property type="match status" value="1"/>
</dbReference>
<evidence type="ECO:0000313" key="6">
    <source>
        <dbReference type="Proteomes" id="UP000593626"/>
    </source>
</evidence>
<dbReference type="InterPro" id="IPR036390">
    <property type="entry name" value="WH_DNA-bd_sf"/>
</dbReference>
<dbReference type="PROSITE" id="PS50995">
    <property type="entry name" value="HTH_MARR_2"/>
    <property type="match status" value="1"/>
</dbReference>